<evidence type="ECO:0000256" key="1">
    <source>
        <dbReference type="SAM" id="MobiDB-lite"/>
    </source>
</evidence>
<comment type="caution">
    <text evidence="3">The sequence shown here is derived from an EMBL/GenBank/DDBJ whole genome shotgun (WGS) entry which is preliminary data.</text>
</comment>
<evidence type="ECO:0000313" key="4">
    <source>
        <dbReference type="Proteomes" id="UP000639643"/>
    </source>
</evidence>
<dbReference type="AlphaFoldDB" id="A0A8H6JE65"/>
<dbReference type="OrthoDB" id="4850135at2759"/>
<feature type="domain" description="Heterokaryon incompatibility" evidence="2">
    <location>
        <begin position="130"/>
        <end position="288"/>
    </location>
</feature>
<dbReference type="Pfam" id="PF06985">
    <property type="entry name" value="HET"/>
    <property type="match status" value="1"/>
</dbReference>
<dbReference type="InterPro" id="IPR052895">
    <property type="entry name" value="HetReg/Transcr_Mod"/>
</dbReference>
<proteinExistence type="predicted"/>
<feature type="region of interest" description="Disordered" evidence="1">
    <location>
        <begin position="1"/>
        <end position="41"/>
    </location>
</feature>
<protein>
    <submittedName>
        <fullName evidence="3">HETdomain-containing protein</fullName>
    </submittedName>
</protein>
<organism evidence="3 4">
    <name type="scientific">Colletotrichum musicola</name>
    <dbReference type="NCBI Taxonomy" id="2175873"/>
    <lineage>
        <taxon>Eukaryota</taxon>
        <taxon>Fungi</taxon>
        <taxon>Dikarya</taxon>
        <taxon>Ascomycota</taxon>
        <taxon>Pezizomycotina</taxon>
        <taxon>Sordariomycetes</taxon>
        <taxon>Hypocreomycetidae</taxon>
        <taxon>Glomerellales</taxon>
        <taxon>Glomerellaceae</taxon>
        <taxon>Colletotrichum</taxon>
        <taxon>Colletotrichum orchidearum species complex</taxon>
    </lineage>
</organism>
<accession>A0A8H6JE65</accession>
<evidence type="ECO:0000259" key="2">
    <source>
        <dbReference type="Pfam" id="PF06985"/>
    </source>
</evidence>
<name>A0A8H6JE65_9PEZI</name>
<dbReference type="EMBL" id="WIGM01000830">
    <property type="protein sequence ID" value="KAF6811073.1"/>
    <property type="molecule type" value="Genomic_DNA"/>
</dbReference>
<evidence type="ECO:0000313" key="3">
    <source>
        <dbReference type="EMBL" id="KAF6811073.1"/>
    </source>
</evidence>
<keyword evidence="4" id="KW-1185">Reference proteome</keyword>
<dbReference type="InterPro" id="IPR010730">
    <property type="entry name" value="HET"/>
</dbReference>
<dbReference type="Proteomes" id="UP000639643">
    <property type="component" value="Unassembled WGS sequence"/>
</dbReference>
<dbReference type="PANTHER" id="PTHR24148">
    <property type="entry name" value="ANKYRIN REPEAT DOMAIN-CONTAINING PROTEIN 39 HOMOLOG-RELATED"/>
    <property type="match status" value="1"/>
</dbReference>
<gene>
    <name evidence="3" type="ORF">CMUS01_13343</name>
</gene>
<sequence>MTPPACSAPDASIPGAIDQGHPSVKNDQPSKKDQNHVNEEPTLSLTVSVGSSAASHPSTYEETFVSCEDAFQPEPSSNSEGKTSAVYAPLPDAKSYIRLLRIQSVEAIPSEATQIRCVLEIFAIEQAPPYNAISYTWGPPTPTQSIYVDGQPREVRENCKAVLLQAYGWEPGEYYWIDAICIDQSNLEEKGSQVALMGDLFGRGKNVLACVGEHADDSELLYTMLERSAGMFGRLGSIKDRYLMPGPLVLEFILWAVWNETETALKMYRALKAFLGRPYFTRVWVYQELFLARNVTIFCGKSYLPIKLFLGLSTGAFWLWFSEVQGGLKAWIIRRTGRLGLAKAHTHHRLENPFLEAGSFTQNRLQFDELIRHVSDLSCEDPRDMVYAIRSIADWKEKVPIQPDYSRDRFDLALEFLEHLERGGFSGNFPSFVNVTQYLELHTDPPPGLEEAVRRRMTPEAAVWAAQGQDEAMMRVAERDPNSRWNLISCRGSCVMQNDGEGLHVLLGSSGSSSKEDPSSCTRTYKVRRGLDKPPFKLKTSIAATPNVRAGDWIISASGSLCLKLVVRKQVDGPFFWIVGHAFVPVTRML</sequence>
<reference evidence="3" key="1">
    <citation type="journal article" date="2020" name="Phytopathology">
        <title>Genome Sequence Resources of Colletotrichum truncatum, C. plurivorum, C. musicola, and C. sojae: Four Species Pathogenic to Soybean (Glycine max).</title>
        <authorList>
            <person name="Rogerio F."/>
            <person name="Boufleur T.R."/>
            <person name="Ciampi-Guillardi M."/>
            <person name="Sukno S.A."/>
            <person name="Thon M.R."/>
            <person name="Massola Junior N.S."/>
            <person name="Baroncelli R."/>
        </authorList>
    </citation>
    <scope>NUCLEOTIDE SEQUENCE</scope>
    <source>
        <strain evidence="3">LFN0074</strain>
    </source>
</reference>
<dbReference type="PANTHER" id="PTHR24148:SF73">
    <property type="entry name" value="HET DOMAIN PROTEIN (AFU_ORTHOLOGUE AFUA_8G01020)"/>
    <property type="match status" value="1"/>
</dbReference>
<feature type="compositionally biased region" description="Basic and acidic residues" evidence="1">
    <location>
        <begin position="28"/>
        <end position="39"/>
    </location>
</feature>